<dbReference type="GO" id="GO:0003677">
    <property type="term" value="F:DNA binding"/>
    <property type="evidence" value="ECO:0007669"/>
    <property type="project" value="UniProtKB-KW"/>
</dbReference>
<evidence type="ECO:0000256" key="2">
    <source>
        <dbReference type="ARBA" id="ARBA00023125"/>
    </source>
</evidence>
<evidence type="ECO:0000256" key="3">
    <source>
        <dbReference type="ARBA" id="ARBA00023163"/>
    </source>
</evidence>
<dbReference type="SUPFAM" id="SSF46894">
    <property type="entry name" value="C-terminal effector domain of the bipartite response regulators"/>
    <property type="match status" value="1"/>
</dbReference>
<dbReference type="CDD" id="cd00130">
    <property type="entry name" value="PAS"/>
    <property type="match status" value="1"/>
</dbReference>
<dbReference type="AlphaFoldDB" id="A0A9J9LER2"/>
<dbReference type="InterPro" id="IPR013655">
    <property type="entry name" value="PAS_fold_3"/>
</dbReference>
<sequence length="222" mass="24104">MSDPTSPVPRRSDSPYPGHEQLVLKAMGGGLWDYDVDADILSCNDRWYAILGLDPARMPIRAIADFQRHIHPDDVAQATLVDEAAIADLIDHDDPYRMEFRIIRPNGTVVRVRSVASIIRDRETGHVRAIGCMTELDGPDQEAGEASAAPAPGGAGRGASALRSRERECLVWLSLGKTAWETAAILGLSQRTVEYHLNNAVARLGAANKVHAAVIAIRAQLI</sequence>
<dbReference type="SUPFAM" id="SSF55785">
    <property type="entry name" value="PYP-like sensor domain (PAS domain)"/>
    <property type="match status" value="1"/>
</dbReference>
<feature type="domain" description="HTH luxR-type" evidence="5">
    <location>
        <begin position="155"/>
        <end position="220"/>
    </location>
</feature>
<evidence type="ECO:0000256" key="1">
    <source>
        <dbReference type="ARBA" id="ARBA00023015"/>
    </source>
</evidence>
<reference evidence="6 7" key="1">
    <citation type="journal article" date="2010" name="J. Bacteriol.">
        <title>Genome sequence of the dioxin-mineralizing bacterium Sphingomonas wittichii RW1.</title>
        <authorList>
            <person name="Miller T.R."/>
            <person name="Delcher A.L."/>
            <person name="Salzberg S.L."/>
            <person name="Saunders E."/>
            <person name="Detter J.C."/>
            <person name="Halden R.U."/>
        </authorList>
    </citation>
    <scope>NUCLEOTIDE SEQUENCE [LARGE SCALE GENOMIC DNA]</scope>
    <source>
        <strain evidence="7">DSM 6014 / CCUG 31198 / JCM 15750 / NBRC 105917 / EY 4224 / RW1</strain>
    </source>
</reference>
<dbReference type="Gene3D" id="1.10.10.10">
    <property type="entry name" value="Winged helix-like DNA-binding domain superfamily/Winged helix DNA-binding domain"/>
    <property type="match status" value="1"/>
</dbReference>
<proteinExistence type="predicted"/>
<dbReference type="GO" id="GO:0006355">
    <property type="term" value="P:regulation of DNA-templated transcription"/>
    <property type="evidence" value="ECO:0007669"/>
    <property type="project" value="InterPro"/>
</dbReference>
<dbReference type="EMBL" id="CP000699">
    <property type="protein sequence ID" value="ABQ71057.1"/>
    <property type="molecule type" value="Genomic_DNA"/>
</dbReference>
<dbReference type="InterPro" id="IPR000014">
    <property type="entry name" value="PAS"/>
</dbReference>
<dbReference type="InterPro" id="IPR036388">
    <property type="entry name" value="WH-like_DNA-bd_sf"/>
</dbReference>
<feature type="compositionally biased region" description="Low complexity" evidence="4">
    <location>
        <begin position="144"/>
        <end position="159"/>
    </location>
</feature>
<organism evidence="6 7">
    <name type="scientific">Rhizorhabdus wittichii (strain DSM 6014 / CCUG 31198 / JCM 15750 / NBRC 105917 / EY 4224 / RW1)</name>
    <name type="common">Sphingomonas wittichii</name>
    <dbReference type="NCBI Taxonomy" id="392499"/>
    <lineage>
        <taxon>Bacteria</taxon>
        <taxon>Pseudomonadati</taxon>
        <taxon>Pseudomonadota</taxon>
        <taxon>Alphaproteobacteria</taxon>
        <taxon>Sphingomonadales</taxon>
        <taxon>Sphingomonadaceae</taxon>
        <taxon>Rhizorhabdus</taxon>
    </lineage>
</organism>
<keyword evidence="1" id="KW-0805">Transcription regulation</keyword>
<dbReference type="SMART" id="SM00086">
    <property type="entry name" value="PAC"/>
    <property type="match status" value="1"/>
</dbReference>
<dbReference type="InterPro" id="IPR000792">
    <property type="entry name" value="Tscrpt_reg_LuxR_C"/>
</dbReference>
<keyword evidence="2" id="KW-0238">DNA-binding</keyword>
<accession>A0A9J9LER2</accession>
<dbReference type="PRINTS" id="PR00038">
    <property type="entry name" value="HTHLUXR"/>
</dbReference>
<dbReference type="Gene3D" id="3.30.450.20">
    <property type="entry name" value="PAS domain"/>
    <property type="match status" value="1"/>
</dbReference>
<dbReference type="PROSITE" id="PS50043">
    <property type="entry name" value="HTH_LUXR_2"/>
    <property type="match status" value="1"/>
</dbReference>
<dbReference type="InterPro" id="IPR016032">
    <property type="entry name" value="Sig_transdc_resp-reg_C-effctor"/>
</dbReference>
<dbReference type="KEGG" id="swi:Swit_4720"/>
<dbReference type="SMART" id="SM00421">
    <property type="entry name" value="HTH_LUXR"/>
    <property type="match status" value="1"/>
</dbReference>
<protein>
    <submittedName>
        <fullName evidence="6">PAS/PAC sensor protein</fullName>
    </submittedName>
</protein>
<dbReference type="Pfam" id="PF00196">
    <property type="entry name" value="GerE"/>
    <property type="match status" value="1"/>
</dbReference>
<evidence type="ECO:0000259" key="5">
    <source>
        <dbReference type="PROSITE" id="PS50043"/>
    </source>
</evidence>
<dbReference type="CDD" id="cd06170">
    <property type="entry name" value="LuxR_C_like"/>
    <property type="match status" value="1"/>
</dbReference>
<name>A0A9J9LER2_RHIWR</name>
<evidence type="ECO:0000313" key="7">
    <source>
        <dbReference type="Proteomes" id="UP000001989"/>
    </source>
</evidence>
<dbReference type="Proteomes" id="UP000001989">
    <property type="component" value="Chromosome"/>
</dbReference>
<evidence type="ECO:0000256" key="4">
    <source>
        <dbReference type="SAM" id="MobiDB-lite"/>
    </source>
</evidence>
<dbReference type="InterPro" id="IPR035965">
    <property type="entry name" value="PAS-like_dom_sf"/>
</dbReference>
<evidence type="ECO:0000313" key="6">
    <source>
        <dbReference type="EMBL" id="ABQ71057.1"/>
    </source>
</evidence>
<keyword evidence="3" id="KW-0804">Transcription</keyword>
<gene>
    <name evidence="6" type="ordered locus">Swit_4720</name>
</gene>
<dbReference type="InterPro" id="IPR001610">
    <property type="entry name" value="PAC"/>
</dbReference>
<dbReference type="PANTHER" id="PTHR44688">
    <property type="entry name" value="DNA-BINDING TRANSCRIPTIONAL ACTIVATOR DEVR_DOSR"/>
    <property type="match status" value="1"/>
</dbReference>
<dbReference type="PANTHER" id="PTHR44688:SF16">
    <property type="entry name" value="DNA-BINDING TRANSCRIPTIONAL ACTIVATOR DEVR_DOSR"/>
    <property type="match status" value="1"/>
</dbReference>
<dbReference type="Pfam" id="PF08447">
    <property type="entry name" value="PAS_3"/>
    <property type="match status" value="1"/>
</dbReference>
<feature type="region of interest" description="Disordered" evidence="4">
    <location>
        <begin position="139"/>
        <end position="159"/>
    </location>
</feature>
<keyword evidence="7" id="KW-1185">Reference proteome</keyword>